<organism evidence="3 4">
    <name type="scientific">Rhododendron griersonianum</name>
    <dbReference type="NCBI Taxonomy" id="479676"/>
    <lineage>
        <taxon>Eukaryota</taxon>
        <taxon>Viridiplantae</taxon>
        <taxon>Streptophyta</taxon>
        <taxon>Embryophyta</taxon>
        <taxon>Tracheophyta</taxon>
        <taxon>Spermatophyta</taxon>
        <taxon>Magnoliopsida</taxon>
        <taxon>eudicotyledons</taxon>
        <taxon>Gunneridae</taxon>
        <taxon>Pentapetalae</taxon>
        <taxon>asterids</taxon>
        <taxon>Ericales</taxon>
        <taxon>Ericaceae</taxon>
        <taxon>Ericoideae</taxon>
        <taxon>Rhodoreae</taxon>
        <taxon>Rhododendron</taxon>
    </lineage>
</organism>
<dbReference type="GO" id="GO:0008270">
    <property type="term" value="F:zinc ion binding"/>
    <property type="evidence" value="ECO:0007669"/>
    <property type="project" value="UniProtKB-KW"/>
</dbReference>
<accession>A0AAV6LCK8</accession>
<keyword evidence="4" id="KW-1185">Reference proteome</keyword>
<evidence type="ECO:0000313" key="4">
    <source>
        <dbReference type="Proteomes" id="UP000823749"/>
    </source>
</evidence>
<dbReference type="EMBL" id="JACTNZ010000002">
    <property type="protein sequence ID" value="KAG5562532.1"/>
    <property type="molecule type" value="Genomic_DNA"/>
</dbReference>
<proteinExistence type="predicted"/>
<reference evidence="3" key="1">
    <citation type="submission" date="2020-08" db="EMBL/GenBank/DDBJ databases">
        <title>Plant Genome Project.</title>
        <authorList>
            <person name="Zhang R.-G."/>
        </authorList>
    </citation>
    <scope>NUCLEOTIDE SEQUENCE</scope>
    <source>
        <strain evidence="3">WSP0</strain>
        <tissue evidence="3">Leaf</tissue>
    </source>
</reference>
<evidence type="ECO:0000259" key="2">
    <source>
        <dbReference type="PROSITE" id="PS50089"/>
    </source>
</evidence>
<gene>
    <name evidence="3" type="ORF">RHGRI_005308</name>
</gene>
<keyword evidence="1" id="KW-0863">Zinc-finger</keyword>
<comment type="caution">
    <text evidence="3">The sequence shown here is derived from an EMBL/GenBank/DDBJ whole genome shotgun (WGS) entry which is preliminary data.</text>
</comment>
<keyword evidence="1" id="KW-0862">Zinc</keyword>
<protein>
    <recommendedName>
        <fullName evidence="2">RING-type domain-containing protein</fullName>
    </recommendedName>
</protein>
<dbReference type="PANTHER" id="PTHR45676:SF41">
    <property type="entry name" value="RING-H2 FINGER PROTEIN ATL66"/>
    <property type="match status" value="1"/>
</dbReference>
<keyword evidence="1" id="KW-0479">Metal-binding</keyword>
<dbReference type="Gene3D" id="3.30.40.10">
    <property type="entry name" value="Zinc/RING finger domain, C3HC4 (zinc finger)"/>
    <property type="match status" value="1"/>
</dbReference>
<dbReference type="InterPro" id="IPR001841">
    <property type="entry name" value="Znf_RING"/>
</dbReference>
<dbReference type="PROSITE" id="PS50089">
    <property type="entry name" value="ZF_RING_2"/>
    <property type="match status" value="1"/>
</dbReference>
<dbReference type="InterPro" id="IPR013083">
    <property type="entry name" value="Znf_RING/FYVE/PHD"/>
</dbReference>
<evidence type="ECO:0000313" key="3">
    <source>
        <dbReference type="EMBL" id="KAG5562532.1"/>
    </source>
</evidence>
<name>A0AAV6LCK8_9ERIC</name>
<dbReference type="PANTHER" id="PTHR45676">
    <property type="entry name" value="RING-H2 FINGER PROTEIN ATL51-RELATED"/>
    <property type="match status" value="1"/>
</dbReference>
<dbReference type="SUPFAM" id="SSF57850">
    <property type="entry name" value="RING/U-box"/>
    <property type="match status" value="1"/>
</dbReference>
<dbReference type="AlphaFoldDB" id="A0AAV6LCK8"/>
<feature type="domain" description="RING-type" evidence="2">
    <location>
        <begin position="68"/>
        <end position="110"/>
    </location>
</feature>
<evidence type="ECO:0000256" key="1">
    <source>
        <dbReference type="PROSITE-ProRule" id="PRU00175"/>
    </source>
</evidence>
<dbReference type="Pfam" id="PF13639">
    <property type="entry name" value="zf-RING_2"/>
    <property type="match status" value="1"/>
</dbReference>
<dbReference type="Proteomes" id="UP000823749">
    <property type="component" value="Chromosome 2"/>
</dbReference>
<sequence length="115" mass="12677">MCTHGHPQEAASRPEPVAELASVELVAVDPVRGAGPVAAVRLDPNVINLLSLLSFLFNGPDGFGGSECQMYLEQFMHMENIGVLPTCRHIFHDDCIKTWLNNNTECIVCRHEYLG</sequence>